<dbReference type="EMBL" id="JADOUA010000001">
    <property type="protein sequence ID" value="MBG6088301.1"/>
    <property type="molecule type" value="Genomic_DNA"/>
</dbReference>
<dbReference type="AlphaFoldDB" id="A0A931DIT2"/>
<reference evidence="3" key="1">
    <citation type="submission" date="2020-11" db="EMBL/GenBank/DDBJ databases">
        <title>Sequencing the genomes of 1000 actinobacteria strains.</title>
        <authorList>
            <person name="Klenk H.-P."/>
        </authorList>
    </citation>
    <scope>NUCLEOTIDE SEQUENCE</scope>
    <source>
        <strain evidence="3">DSM 43175</strain>
    </source>
</reference>
<feature type="domain" description="Carboxymuconolactone decarboxylase-like" evidence="2">
    <location>
        <begin position="57"/>
        <end position="140"/>
    </location>
</feature>
<dbReference type="PANTHER" id="PTHR34846:SF5">
    <property type="entry name" value="CARBOXYMUCONOLACTONE DECARBOXYLASE-LIKE DOMAIN-CONTAINING PROTEIN"/>
    <property type="match status" value="1"/>
</dbReference>
<evidence type="ECO:0000259" key="2">
    <source>
        <dbReference type="Pfam" id="PF02627"/>
    </source>
</evidence>
<keyword evidence="4" id="KW-1185">Reference proteome</keyword>
<evidence type="ECO:0000313" key="3">
    <source>
        <dbReference type="EMBL" id="MBG6088301.1"/>
    </source>
</evidence>
<dbReference type="PANTHER" id="PTHR34846">
    <property type="entry name" value="4-CARBOXYMUCONOLACTONE DECARBOXYLASE FAMILY PROTEIN (AFU_ORTHOLOGUE AFUA_6G11590)"/>
    <property type="match status" value="1"/>
</dbReference>
<dbReference type="GO" id="GO:0051920">
    <property type="term" value="F:peroxiredoxin activity"/>
    <property type="evidence" value="ECO:0007669"/>
    <property type="project" value="InterPro"/>
</dbReference>
<dbReference type="Proteomes" id="UP000614047">
    <property type="component" value="Unassembled WGS sequence"/>
</dbReference>
<dbReference type="Pfam" id="PF02627">
    <property type="entry name" value="CMD"/>
    <property type="match status" value="1"/>
</dbReference>
<name>A0A931DIT2_9ACTN</name>
<feature type="compositionally biased region" description="Low complexity" evidence="1">
    <location>
        <begin position="7"/>
        <end position="20"/>
    </location>
</feature>
<dbReference type="RefSeq" id="WP_197011040.1">
    <property type="nucleotide sequence ID" value="NZ_BAABES010000020.1"/>
</dbReference>
<protein>
    <submittedName>
        <fullName evidence="3">4-carboxymuconolactone decarboxylase</fullName>
        <ecNumber evidence="3">4.1.1.44</ecNumber>
    </submittedName>
</protein>
<feature type="region of interest" description="Disordered" evidence="1">
    <location>
        <begin position="1"/>
        <end position="25"/>
    </location>
</feature>
<dbReference type="InterPro" id="IPR029032">
    <property type="entry name" value="AhpD-like"/>
</dbReference>
<proteinExistence type="predicted"/>
<accession>A0A931DIT2</accession>
<evidence type="ECO:0000313" key="4">
    <source>
        <dbReference type="Proteomes" id="UP000614047"/>
    </source>
</evidence>
<dbReference type="SUPFAM" id="SSF69118">
    <property type="entry name" value="AhpD-like"/>
    <property type="match status" value="1"/>
</dbReference>
<sequence>MSADPSGTPGTPRTLGTTTPSAPRVAPLPEAEWSETLKMVTTVTGPLNIFTTLGRHPELFESWIGFGSMLLLKGTLTGRVRELAILRTAHLRSCAYEWRHHHRLALDAGLSEVEIAALRLDLGDHPWDGRDRAVLQAADELHARGTLGDGAWAALAAHFGERELIELVILIGHYHMVAFALNALRVEPEADGGPAGG</sequence>
<evidence type="ECO:0000256" key="1">
    <source>
        <dbReference type="SAM" id="MobiDB-lite"/>
    </source>
</evidence>
<comment type="caution">
    <text evidence="3">The sequence shown here is derived from an EMBL/GenBank/DDBJ whole genome shotgun (WGS) entry which is preliminary data.</text>
</comment>
<dbReference type="Gene3D" id="1.20.1290.10">
    <property type="entry name" value="AhpD-like"/>
    <property type="match status" value="1"/>
</dbReference>
<dbReference type="EC" id="4.1.1.44" evidence="3"/>
<organism evidence="3 4">
    <name type="scientific">Actinomadura viridis</name>
    <dbReference type="NCBI Taxonomy" id="58110"/>
    <lineage>
        <taxon>Bacteria</taxon>
        <taxon>Bacillati</taxon>
        <taxon>Actinomycetota</taxon>
        <taxon>Actinomycetes</taxon>
        <taxon>Streptosporangiales</taxon>
        <taxon>Thermomonosporaceae</taxon>
        <taxon>Actinomadura</taxon>
    </lineage>
</organism>
<dbReference type="InterPro" id="IPR003779">
    <property type="entry name" value="CMD-like"/>
</dbReference>
<keyword evidence="3" id="KW-0456">Lyase</keyword>
<gene>
    <name evidence="3" type="ORF">IW256_002414</name>
</gene>
<dbReference type="GO" id="GO:0047575">
    <property type="term" value="F:4-carboxymuconolactone decarboxylase activity"/>
    <property type="evidence" value="ECO:0007669"/>
    <property type="project" value="UniProtKB-EC"/>
</dbReference>